<evidence type="ECO:0000256" key="2">
    <source>
        <dbReference type="SAM" id="Phobius"/>
    </source>
</evidence>
<evidence type="ECO:0000313" key="3">
    <source>
        <dbReference type="EMBL" id="QBR89331.1"/>
    </source>
</evidence>
<keyword evidence="4" id="KW-1185">Reference proteome</keyword>
<dbReference type="Proteomes" id="UP000295748">
    <property type="component" value="Chromosome"/>
</dbReference>
<gene>
    <name evidence="3" type="ORF">E4K62_11965</name>
</gene>
<name>A0ABX5SVS7_9MICO</name>
<evidence type="ECO:0000256" key="1">
    <source>
        <dbReference type="SAM" id="MobiDB-lite"/>
    </source>
</evidence>
<keyword evidence="2" id="KW-1133">Transmembrane helix</keyword>
<protein>
    <submittedName>
        <fullName evidence="3">DUF4245 family protein</fullName>
    </submittedName>
</protein>
<dbReference type="RefSeq" id="WP_135067722.1">
    <property type="nucleotide sequence ID" value="NZ_CP038266.1"/>
</dbReference>
<feature type="region of interest" description="Disordered" evidence="1">
    <location>
        <begin position="1"/>
        <end position="21"/>
    </location>
</feature>
<dbReference type="EMBL" id="CP038266">
    <property type="protein sequence ID" value="QBR89331.1"/>
    <property type="molecule type" value="Genomic_DNA"/>
</dbReference>
<dbReference type="InterPro" id="IPR025339">
    <property type="entry name" value="DUF4245"/>
</dbReference>
<sequence>MARVVAELGRPETPDETAARKAASSQAYRSSKTFRNLLVALGVILAVVAVVIFGVPRGEIPEPPPIDVTAEAAALSETLQRPVLDPDLPEGWRVNAASLEGGSVDAWTVVTVPARTAGFLRVSQGFDADESWPLELLAGTRPDGTLTIDGIVWDEYHVSDPSRAGNVSYALGTQAGADRILVYGSSSPEAAASLAEALAPQITDLRATP</sequence>
<keyword evidence="2" id="KW-0812">Transmembrane</keyword>
<proteinExistence type="predicted"/>
<organism evidence="3 4">
    <name type="scientific">Microbacterium wangchenii</name>
    <dbReference type="NCBI Taxonomy" id="2541726"/>
    <lineage>
        <taxon>Bacteria</taxon>
        <taxon>Bacillati</taxon>
        <taxon>Actinomycetota</taxon>
        <taxon>Actinomycetes</taxon>
        <taxon>Micrococcales</taxon>
        <taxon>Microbacteriaceae</taxon>
        <taxon>Microbacterium</taxon>
    </lineage>
</organism>
<keyword evidence="2" id="KW-0472">Membrane</keyword>
<dbReference type="Pfam" id="PF14030">
    <property type="entry name" value="DUF4245"/>
    <property type="match status" value="1"/>
</dbReference>
<accession>A0ABX5SVS7</accession>
<reference evidence="3 4" key="1">
    <citation type="submission" date="2019-03" db="EMBL/GenBank/DDBJ databases">
        <authorList>
            <person name="Dong K."/>
        </authorList>
    </citation>
    <scope>NUCLEOTIDE SEQUENCE [LARGE SCALE GENOMIC DNA]</scope>
    <source>
        <strain evidence="4">dk512</strain>
    </source>
</reference>
<evidence type="ECO:0000313" key="4">
    <source>
        <dbReference type="Proteomes" id="UP000295748"/>
    </source>
</evidence>
<feature type="transmembrane region" description="Helical" evidence="2">
    <location>
        <begin position="37"/>
        <end position="55"/>
    </location>
</feature>
<feature type="compositionally biased region" description="Basic and acidic residues" evidence="1">
    <location>
        <begin position="9"/>
        <end position="19"/>
    </location>
</feature>